<dbReference type="Pfam" id="PF01844">
    <property type="entry name" value="HNH"/>
    <property type="match status" value="1"/>
</dbReference>
<comment type="caution">
    <text evidence="2">The sequence shown here is derived from an EMBL/GenBank/DDBJ whole genome shotgun (WGS) entry which is preliminary data.</text>
</comment>
<dbReference type="GO" id="GO:0004519">
    <property type="term" value="F:endonuclease activity"/>
    <property type="evidence" value="ECO:0007669"/>
    <property type="project" value="InterPro"/>
</dbReference>
<evidence type="ECO:0000313" key="3">
    <source>
        <dbReference type="Proteomes" id="UP000238081"/>
    </source>
</evidence>
<name>A0A2S7FBR7_CLOBU</name>
<proteinExistence type="predicted"/>
<dbReference type="EMBL" id="LRDH01000099">
    <property type="protein sequence ID" value="PPV15430.1"/>
    <property type="molecule type" value="Genomic_DNA"/>
</dbReference>
<protein>
    <recommendedName>
        <fullName evidence="1">HNH domain-containing protein</fullName>
    </recommendedName>
</protein>
<dbReference type="CDD" id="cd00085">
    <property type="entry name" value="HNHc"/>
    <property type="match status" value="1"/>
</dbReference>
<dbReference type="AlphaFoldDB" id="A0A2S7FBR7"/>
<dbReference type="GO" id="GO:0003676">
    <property type="term" value="F:nucleic acid binding"/>
    <property type="evidence" value="ECO:0007669"/>
    <property type="project" value="InterPro"/>
</dbReference>
<feature type="domain" description="HNH" evidence="1">
    <location>
        <begin position="42"/>
        <end position="87"/>
    </location>
</feature>
<dbReference type="GO" id="GO:0008270">
    <property type="term" value="F:zinc ion binding"/>
    <property type="evidence" value="ECO:0007669"/>
    <property type="project" value="InterPro"/>
</dbReference>
<accession>A0A2S7FBR7</accession>
<dbReference type="InterPro" id="IPR002711">
    <property type="entry name" value="HNH"/>
</dbReference>
<dbReference type="InterPro" id="IPR003615">
    <property type="entry name" value="HNH_nuc"/>
</dbReference>
<gene>
    <name evidence="2" type="ORF">AWN73_11665</name>
</gene>
<reference evidence="2 3" key="1">
    <citation type="submission" date="2016-01" db="EMBL/GenBank/DDBJ databases">
        <title>Characterization of the Clostridium difficile lineages that are prevalent in Hong Kong and China.</title>
        <authorList>
            <person name="Kwok J.S.-L."/>
            <person name="Lam W.-Y."/>
            <person name="Ip M."/>
            <person name="Chan T.-F."/>
            <person name="Hawkey P.M."/>
            <person name="Tsui S.K.-W."/>
        </authorList>
    </citation>
    <scope>NUCLEOTIDE SEQUENCE [LARGE SCALE GENOMIC DNA]</scope>
    <source>
        <strain evidence="2 3">300064</strain>
    </source>
</reference>
<dbReference type="Gene3D" id="1.10.30.50">
    <property type="match status" value="1"/>
</dbReference>
<sequence length="223" mass="26451">MFNIKKSYPAPLSLSKEKIKEYGTYRTEEVLEMLKKDFFNKCYICEYKKPTTLNVEHFVSHKGDIELKFNWDNLFLACSHCNNIKGTKYDNIILSPISENENVETFIHYEMPTFPKSKVKLEVLKNTEKTKNTVKLLNEVYNGTTPLKSIESEYIRENILKELIDIQTSLINYYDDDSDEYDRSAAKKNIINHLNRNSAFTAFKRWIIRDNDVFYKDFKEFID</sequence>
<evidence type="ECO:0000313" key="2">
    <source>
        <dbReference type="EMBL" id="PPV15430.1"/>
    </source>
</evidence>
<dbReference type="RefSeq" id="WP_052188304.1">
    <property type="nucleotide sequence ID" value="NZ_JSEG01000004.1"/>
</dbReference>
<dbReference type="Proteomes" id="UP000238081">
    <property type="component" value="Unassembled WGS sequence"/>
</dbReference>
<organism evidence="2 3">
    <name type="scientific">Clostridium butyricum</name>
    <dbReference type="NCBI Taxonomy" id="1492"/>
    <lineage>
        <taxon>Bacteria</taxon>
        <taxon>Bacillati</taxon>
        <taxon>Bacillota</taxon>
        <taxon>Clostridia</taxon>
        <taxon>Eubacteriales</taxon>
        <taxon>Clostridiaceae</taxon>
        <taxon>Clostridium</taxon>
    </lineage>
</organism>
<evidence type="ECO:0000259" key="1">
    <source>
        <dbReference type="Pfam" id="PF01844"/>
    </source>
</evidence>